<sequence length="83" mass="9147">MSYASALDRRPLQLETYQSKTLVTGRSFLLALGPSVEQPCCWESCFGLRQGHCLGSLEDSLGAHFPQQQLPVRGPPWQGGQQT</sequence>
<evidence type="ECO:0000313" key="2">
    <source>
        <dbReference type="Proteomes" id="UP001066276"/>
    </source>
</evidence>
<name>A0AAV7R6G2_PLEWA</name>
<accession>A0AAV7R6G2</accession>
<reference evidence="1" key="1">
    <citation type="journal article" date="2022" name="bioRxiv">
        <title>Sequencing and chromosome-scale assembly of the giantPleurodeles waltlgenome.</title>
        <authorList>
            <person name="Brown T."/>
            <person name="Elewa A."/>
            <person name="Iarovenko S."/>
            <person name="Subramanian E."/>
            <person name="Araus A.J."/>
            <person name="Petzold A."/>
            <person name="Susuki M."/>
            <person name="Suzuki K.-i.T."/>
            <person name="Hayashi T."/>
            <person name="Toyoda A."/>
            <person name="Oliveira C."/>
            <person name="Osipova E."/>
            <person name="Leigh N.D."/>
            <person name="Simon A."/>
            <person name="Yun M.H."/>
        </authorList>
    </citation>
    <scope>NUCLEOTIDE SEQUENCE</scope>
    <source>
        <strain evidence="1">20211129_DDA</strain>
        <tissue evidence="1">Liver</tissue>
    </source>
</reference>
<dbReference type="EMBL" id="JANPWB010000010">
    <property type="protein sequence ID" value="KAJ1146906.1"/>
    <property type="molecule type" value="Genomic_DNA"/>
</dbReference>
<proteinExistence type="predicted"/>
<dbReference type="Proteomes" id="UP001066276">
    <property type="component" value="Chromosome 6"/>
</dbReference>
<evidence type="ECO:0000313" key="1">
    <source>
        <dbReference type="EMBL" id="KAJ1146906.1"/>
    </source>
</evidence>
<comment type="caution">
    <text evidence="1">The sequence shown here is derived from an EMBL/GenBank/DDBJ whole genome shotgun (WGS) entry which is preliminary data.</text>
</comment>
<gene>
    <name evidence="1" type="ORF">NDU88_013159</name>
</gene>
<keyword evidence="2" id="KW-1185">Reference proteome</keyword>
<organism evidence="1 2">
    <name type="scientific">Pleurodeles waltl</name>
    <name type="common">Iberian ribbed newt</name>
    <dbReference type="NCBI Taxonomy" id="8319"/>
    <lineage>
        <taxon>Eukaryota</taxon>
        <taxon>Metazoa</taxon>
        <taxon>Chordata</taxon>
        <taxon>Craniata</taxon>
        <taxon>Vertebrata</taxon>
        <taxon>Euteleostomi</taxon>
        <taxon>Amphibia</taxon>
        <taxon>Batrachia</taxon>
        <taxon>Caudata</taxon>
        <taxon>Salamandroidea</taxon>
        <taxon>Salamandridae</taxon>
        <taxon>Pleurodelinae</taxon>
        <taxon>Pleurodeles</taxon>
    </lineage>
</organism>
<dbReference type="AlphaFoldDB" id="A0AAV7R6G2"/>
<protein>
    <submittedName>
        <fullName evidence="1">Uncharacterized protein</fullName>
    </submittedName>
</protein>